<gene>
    <name evidence="1" type="primary">AVEN_118882_1</name>
    <name evidence="1" type="ORF">CEXT_278081</name>
</gene>
<accession>A0AAV4YDD8</accession>
<evidence type="ECO:0000313" key="1">
    <source>
        <dbReference type="EMBL" id="GIZ04939.1"/>
    </source>
</evidence>
<protein>
    <submittedName>
        <fullName evidence="1">Uncharacterized protein</fullName>
    </submittedName>
</protein>
<proteinExistence type="predicted"/>
<dbReference type="Proteomes" id="UP001054945">
    <property type="component" value="Unassembled WGS sequence"/>
</dbReference>
<keyword evidence="2" id="KW-1185">Reference proteome</keyword>
<reference evidence="1 2" key="1">
    <citation type="submission" date="2021-06" db="EMBL/GenBank/DDBJ databases">
        <title>Caerostris extrusa draft genome.</title>
        <authorList>
            <person name="Kono N."/>
            <person name="Arakawa K."/>
        </authorList>
    </citation>
    <scope>NUCLEOTIDE SEQUENCE [LARGE SCALE GENOMIC DNA]</scope>
</reference>
<comment type="caution">
    <text evidence="1">The sequence shown here is derived from an EMBL/GenBank/DDBJ whole genome shotgun (WGS) entry which is preliminary data.</text>
</comment>
<dbReference type="EMBL" id="BPLR01019169">
    <property type="protein sequence ID" value="GIZ04939.1"/>
    <property type="molecule type" value="Genomic_DNA"/>
</dbReference>
<name>A0AAV4YDD8_CAEEX</name>
<evidence type="ECO:0000313" key="2">
    <source>
        <dbReference type="Proteomes" id="UP001054945"/>
    </source>
</evidence>
<organism evidence="1 2">
    <name type="scientific">Caerostris extrusa</name>
    <name type="common">Bark spider</name>
    <name type="synonym">Caerostris bankana</name>
    <dbReference type="NCBI Taxonomy" id="172846"/>
    <lineage>
        <taxon>Eukaryota</taxon>
        <taxon>Metazoa</taxon>
        <taxon>Ecdysozoa</taxon>
        <taxon>Arthropoda</taxon>
        <taxon>Chelicerata</taxon>
        <taxon>Arachnida</taxon>
        <taxon>Araneae</taxon>
        <taxon>Araneomorphae</taxon>
        <taxon>Entelegynae</taxon>
        <taxon>Araneoidea</taxon>
        <taxon>Araneidae</taxon>
        <taxon>Caerostris</taxon>
    </lineage>
</organism>
<dbReference type="AlphaFoldDB" id="A0AAV4YDD8"/>
<sequence>MERNHSDNATKNGECTESFIEVYPPQIMDTWYVMMHTDSLTVAPMPDCLIVKFGRRMSFNSEIRIDIIYMKEDASEVSLPFLRGEVTVPGGEPFGVKMSLSKS</sequence>